<proteinExistence type="predicted"/>
<name>A0A9X0WD07_9GAMM</name>
<keyword evidence="1" id="KW-0732">Signal</keyword>
<sequence length="428" mass="47611">MRQQSETGSVINRGRRRFLQGVSSAAVAAGFPAIIKARNAGPTLRILGTHATLQEPIRQQAERDLGFRIELLPGGSSQVLLQASTEPDSFDLYEQWSDSMRLLWQAGTIQPIDVSRLTYWDEVNRLSKTGRITEEAPIGAGDPPNTILYVQPDGALGPTPQAQISYLPYVHNVDAFGYNSRVIPEAEPYVGDSWGWLLDPAYAGRVALVNAPSIGIFDLALAARARGLMDFADLGAMTEEEVDELFKIAIAYKLDGQFRSFWRSIPHSAELMISDDVCLESMFSPGALMVRAAGVPCVYAAPREGYRAWFGVMCLSRNCTDECQEAAYAYMNWWLSGWAGAYMARQGYYIFNPERSRPFLGADEWGYWYAGQPAQRPLPGTDGRIVVQPGEVRHGGSYVERWSHVAVWNTVMSTYDLSVRRWSELVLA</sequence>
<keyword evidence="3" id="KW-1185">Reference proteome</keyword>
<dbReference type="InterPro" id="IPR006311">
    <property type="entry name" value="TAT_signal"/>
</dbReference>
<organism evidence="2 3">
    <name type="scientific">Lamprobacter modestohalophilus</name>
    <dbReference type="NCBI Taxonomy" id="1064514"/>
    <lineage>
        <taxon>Bacteria</taxon>
        <taxon>Pseudomonadati</taxon>
        <taxon>Pseudomonadota</taxon>
        <taxon>Gammaproteobacteria</taxon>
        <taxon>Chromatiales</taxon>
        <taxon>Chromatiaceae</taxon>
        <taxon>Lamprobacter</taxon>
    </lineage>
</organism>
<reference evidence="2 3" key="1">
    <citation type="journal article" date="2020" name="Microorganisms">
        <title>Osmotic Adaptation and Compatible Solute Biosynthesis of Phototrophic Bacteria as Revealed from Genome Analyses.</title>
        <authorList>
            <person name="Imhoff J.F."/>
            <person name="Rahn T."/>
            <person name="Kunzel S."/>
            <person name="Keller A."/>
            <person name="Neulinger S.C."/>
        </authorList>
    </citation>
    <scope>NUCLEOTIDE SEQUENCE [LARGE SCALE GENOMIC DNA]</scope>
    <source>
        <strain evidence="2 3">DSM 25653</strain>
    </source>
</reference>
<accession>A0A9X0WD07</accession>
<dbReference type="InterPro" id="IPR006059">
    <property type="entry name" value="SBP"/>
</dbReference>
<dbReference type="Gene3D" id="3.40.190.10">
    <property type="entry name" value="Periplasmic binding protein-like II"/>
    <property type="match status" value="2"/>
</dbReference>
<gene>
    <name evidence="2" type="ORF">CKO42_22590</name>
</gene>
<dbReference type="Pfam" id="PF13416">
    <property type="entry name" value="SBP_bac_8"/>
    <property type="match status" value="1"/>
</dbReference>
<protein>
    <submittedName>
        <fullName evidence="2">Signal peptide prediction</fullName>
    </submittedName>
</protein>
<dbReference type="EMBL" id="NRRY01000060">
    <property type="protein sequence ID" value="MBK1621156.1"/>
    <property type="molecule type" value="Genomic_DNA"/>
</dbReference>
<dbReference type="Proteomes" id="UP001138768">
    <property type="component" value="Unassembled WGS sequence"/>
</dbReference>
<comment type="caution">
    <text evidence="2">The sequence shown here is derived from an EMBL/GenBank/DDBJ whole genome shotgun (WGS) entry which is preliminary data.</text>
</comment>
<evidence type="ECO:0000256" key="1">
    <source>
        <dbReference type="ARBA" id="ARBA00022729"/>
    </source>
</evidence>
<dbReference type="AlphaFoldDB" id="A0A9X0WD07"/>
<dbReference type="PROSITE" id="PS51318">
    <property type="entry name" value="TAT"/>
    <property type="match status" value="1"/>
</dbReference>
<evidence type="ECO:0000313" key="2">
    <source>
        <dbReference type="EMBL" id="MBK1621156.1"/>
    </source>
</evidence>
<evidence type="ECO:0000313" key="3">
    <source>
        <dbReference type="Proteomes" id="UP001138768"/>
    </source>
</evidence>
<dbReference type="PANTHER" id="PTHR30222">
    <property type="entry name" value="SPERMIDINE/PUTRESCINE-BINDING PERIPLASMIC PROTEIN"/>
    <property type="match status" value="1"/>
</dbReference>
<dbReference type="SUPFAM" id="SSF53850">
    <property type="entry name" value="Periplasmic binding protein-like II"/>
    <property type="match status" value="1"/>
</dbReference>
<dbReference type="PANTHER" id="PTHR30222:SF17">
    <property type="entry name" value="SPERMIDINE_PUTRESCINE-BINDING PERIPLASMIC PROTEIN"/>
    <property type="match status" value="1"/>
</dbReference>